<feature type="domain" description="Peptidase C14 caspase" evidence="1">
    <location>
        <begin position="43"/>
        <end position="130"/>
    </location>
</feature>
<dbReference type="GO" id="GO:0005737">
    <property type="term" value="C:cytoplasm"/>
    <property type="evidence" value="ECO:0007669"/>
    <property type="project" value="TreeGrafter"/>
</dbReference>
<dbReference type="Gene3D" id="3.40.50.1460">
    <property type="match status" value="1"/>
</dbReference>
<dbReference type="PANTHER" id="PTHR48104:SF30">
    <property type="entry name" value="METACASPASE-1"/>
    <property type="match status" value="1"/>
</dbReference>
<dbReference type="EMBL" id="AP008231">
    <property type="protein sequence ID" value="BAD79406.1"/>
    <property type="molecule type" value="Genomic_DNA"/>
</dbReference>
<dbReference type="InterPro" id="IPR011189">
    <property type="entry name" value="UCP_caspase_lke"/>
</dbReference>
<dbReference type="AlphaFoldDB" id="A0A0H3K2E3"/>
<proteinExistence type="predicted"/>
<dbReference type="GO" id="GO:0004197">
    <property type="term" value="F:cysteine-type endopeptidase activity"/>
    <property type="evidence" value="ECO:0007669"/>
    <property type="project" value="InterPro"/>
</dbReference>
<dbReference type="SUPFAM" id="SSF52129">
    <property type="entry name" value="Caspase-like"/>
    <property type="match status" value="1"/>
</dbReference>
<gene>
    <name evidence="2" type="ordered locus">syc1216_c</name>
</gene>
<dbReference type="Proteomes" id="UP000001175">
    <property type="component" value="Chromosome"/>
</dbReference>
<reference evidence="2 3" key="1">
    <citation type="journal article" date="2007" name="Photosyn. Res.">
        <title>Complete nucleotide sequence of the freshwater unicellular cyanobacterium Synechococcus elongatus PCC 6301 chromosome: gene content and organization.</title>
        <authorList>
            <person name="Sugita C."/>
            <person name="Ogata K."/>
            <person name="Shikata M."/>
            <person name="Jikuya H."/>
            <person name="Takano J."/>
            <person name="Furumichi M."/>
            <person name="Kanehisa M."/>
            <person name="Omata T."/>
            <person name="Sugiura M."/>
            <person name="Sugita M."/>
        </authorList>
    </citation>
    <scope>NUCLEOTIDE SEQUENCE [LARGE SCALE GENOMIC DNA]</scope>
    <source>
        <strain evidence="3">ATCC 27144 / PCC 6301 / SAUG 1402/1</strain>
    </source>
</reference>
<dbReference type="GO" id="GO:0006508">
    <property type="term" value="P:proteolysis"/>
    <property type="evidence" value="ECO:0007669"/>
    <property type="project" value="InterPro"/>
</dbReference>
<evidence type="ECO:0000313" key="3">
    <source>
        <dbReference type="Proteomes" id="UP000001175"/>
    </source>
</evidence>
<dbReference type="PANTHER" id="PTHR48104">
    <property type="entry name" value="METACASPASE-4"/>
    <property type="match status" value="1"/>
</dbReference>
<organism evidence="2 3">
    <name type="scientific">Synechococcus sp. (strain ATCC 27144 / PCC 6301 / SAUG 1402/1)</name>
    <name type="common">Anacystis nidulans</name>
    <dbReference type="NCBI Taxonomy" id="269084"/>
    <lineage>
        <taxon>Bacteria</taxon>
        <taxon>Bacillati</taxon>
        <taxon>Cyanobacteriota</taxon>
        <taxon>Cyanophyceae</taxon>
        <taxon>Synechococcales</taxon>
        <taxon>Synechococcaceae</taxon>
        <taxon>Synechococcus</taxon>
    </lineage>
</organism>
<accession>A0A0H3K2E3</accession>
<dbReference type="KEGG" id="syc:syc1216_c"/>
<dbReference type="eggNOG" id="COG4249">
    <property type="taxonomic scope" value="Bacteria"/>
</dbReference>
<name>A0A0H3K2E3_SYNP6</name>
<evidence type="ECO:0000313" key="2">
    <source>
        <dbReference type="EMBL" id="BAD79406.1"/>
    </source>
</evidence>
<protein>
    <recommendedName>
        <fullName evidence="1">Peptidase C14 caspase domain-containing protein</fullName>
    </recommendedName>
</protein>
<dbReference type="InterPro" id="IPR050452">
    <property type="entry name" value="Metacaspase"/>
</dbReference>
<dbReference type="InterPro" id="IPR011600">
    <property type="entry name" value="Pept_C14_caspase"/>
</dbReference>
<dbReference type="InterPro" id="IPR029030">
    <property type="entry name" value="Caspase-like_dom_sf"/>
</dbReference>
<dbReference type="PIRSF" id="PIRSF007398">
    <property type="entry name" value="Sll0148_caspase"/>
    <property type="match status" value="1"/>
</dbReference>
<evidence type="ECO:0000259" key="1">
    <source>
        <dbReference type="Pfam" id="PF00656"/>
    </source>
</evidence>
<dbReference type="Pfam" id="PF00656">
    <property type="entry name" value="Peptidase_C14"/>
    <property type="match status" value="1"/>
</dbReference>
<sequence>MVEGWGQRMAWTRRQLLKAGGLLWLGGQILGQPLPLLAAPAQRRLALLVGINQFQSDSIPPLYGAVQDVQQLAALLVEGFQFAPNDILILTQEQATRHGIESAILDHLGQAGAEDIVFLHISSHGRHWQPVGRDRAELSLVVHDSRSESAPELNDLSLQTLQLLLQSLTTTRGWVSLDAGFGPPDRPSDRFFMRGLPTATAEQLSPEAKLVQEQLRRRVNQWSRSAPTGWPLPVLLANGQAASPEIPSRTGPRGLLTQQLLEQAWSRPTTDQQQLSQRLANAIAVDRGQAIARLGVWKGHSELSRAAAGVAELRGSGEPLQAISLARRLQASEALGSQLRSPQGALLAVTDQRGRQISLRSLRSGLRLESGMVLQEAVRHLPAAPALVLGCSPEIERIERVDLASALSTLPTVTTASALETTCQGLLLHSDRDGYRLVDAQRRDRLQCMGKTLKDLGHALKQQLPLWQARQRLSQLLNDGPESFPVSWTWRSGDRKKQLAQRQTAAVPLPDPGSEVAIAPVVTTTQTWALRSYSDRAAELLLLLEDRQGRWWVWGWTGTPLVSDEGEAEAEPLPLLPAIELGAGQERTLTSELPLPGLTSGVVWAIASAAPLQQCRQAIAAQQSPTGGLLQPLANPSQVLEALVADLQAASADEGLTTSGDPLLPLSLWATLAIAWQQS</sequence>